<protein>
    <submittedName>
        <fullName evidence="7">Uncharacterized protein</fullName>
    </submittedName>
</protein>
<keyword evidence="4" id="KW-0496">Mitochondrion</keyword>
<dbReference type="EMBL" id="JAWJWE010000003">
    <property type="protein sequence ID" value="KAK6639572.1"/>
    <property type="molecule type" value="Genomic_DNA"/>
</dbReference>
<proteinExistence type="inferred from homology"/>
<evidence type="ECO:0000256" key="5">
    <source>
        <dbReference type="ARBA" id="ARBA00023136"/>
    </source>
</evidence>
<evidence type="ECO:0000256" key="1">
    <source>
        <dbReference type="ARBA" id="ARBA00004273"/>
    </source>
</evidence>
<sequence>MYSMNQILRRAPSICRTSLRGIGTSESNCNIANIRKKQIEFQVEDGVPVYRKGSPINRFLNFTAYGLTLAGMVLSGRAIYMLYTKK</sequence>
<comment type="caution">
    <text evidence="7">The sequence shown here is derived from an EMBL/GenBank/DDBJ whole genome shotgun (WGS) entry which is preliminary data.</text>
</comment>
<accession>A0AAN8S841</accession>
<evidence type="ECO:0000313" key="8">
    <source>
        <dbReference type="Proteomes" id="UP001372834"/>
    </source>
</evidence>
<dbReference type="GO" id="GO:0006123">
    <property type="term" value="P:mitochondrial electron transport, cytochrome c to oxygen"/>
    <property type="evidence" value="ECO:0007669"/>
    <property type="project" value="InterPro"/>
</dbReference>
<dbReference type="Gene3D" id="4.10.91.10">
    <property type="entry name" value="Cytochrome c oxidase, subunit VIIa"/>
    <property type="match status" value="1"/>
</dbReference>
<evidence type="ECO:0000313" key="7">
    <source>
        <dbReference type="EMBL" id="KAK6639572.1"/>
    </source>
</evidence>
<dbReference type="GO" id="GO:0005743">
    <property type="term" value="C:mitochondrial inner membrane"/>
    <property type="evidence" value="ECO:0007669"/>
    <property type="project" value="UniProtKB-SubCell"/>
</dbReference>
<keyword evidence="6" id="KW-1133">Transmembrane helix</keyword>
<comment type="similarity">
    <text evidence="2">Belongs to the cytochrome c oxidase VIIa family.</text>
</comment>
<gene>
    <name evidence="7" type="ORF">RUM43_007845</name>
</gene>
<comment type="subcellular location">
    <subcellularLocation>
        <location evidence="1">Mitochondrion inner membrane</location>
    </subcellularLocation>
</comment>
<dbReference type="InterPro" id="IPR036539">
    <property type="entry name" value="Cyt_c_oxidase_su7a_sf"/>
</dbReference>
<organism evidence="7 8">
    <name type="scientific">Polyplax serrata</name>
    <name type="common">Common mouse louse</name>
    <dbReference type="NCBI Taxonomy" id="468196"/>
    <lineage>
        <taxon>Eukaryota</taxon>
        <taxon>Metazoa</taxon>
        <taxon>Ecdysozoa</taxon>
        <taxon>Arthropoda</taxon>
        <taxon>Hexapoda</taxon>
        <taxon>Insecta</taxon>
        <taxon>Pterygota</taxon>
        <taxon>Neoptera</taxon>
        <taxon>Paraneoptera</taxon>
        <taxon>Psocodea</taxon>
        <taxon>Troctomorpha</taxon>
        <taxon>Phthiraptera</taxon>
        <taxon>Anoplura</taxon>
        <taxon>Polyplacidae</taxon>
        <taxon>Polyplax</taxon>
    </lineage>
</organism>
<evidence type="ECO:0000256" key="6">
    <source>
        <dbReference type="SAM" id="Phobius"/>
    </source>
</evidence>
<keyword evidence="3" id="KW-0999">Mitochondrion inner membrane</keyword>
<name>A0AAN8S841_POLSC</name>
<dbReference type="Proteomes" id="UP001372834">
    <property type="component" value="Unassembled WGS sequence"/>
</dbReference>
<keyword evidence="6" id="KW-0812">Transmembrane</keyword>
<evidence type="ECO:0000256" key="3">
    <source>
        <dbReference type="ARBA" id="ARBA00022792"/>
    </source>
</evidence>
<reference evidence="7 8" key="1">
    <citation type="submission" date="2023-10" db="EMBL/GenBank/DDBJ databases">
        <title>Genomes of two closely related lineages of the louse Polyplax serrata with different host specificities.</title>
        <authorList>
            <person name="Martinu J."/>
            <person name="Tarabai H."/>
            <person name="Stefka J."/>
            <person name="Hypsa V."/>
        </authorList>
    </citation>
    <scope>NUCLEOTIDE SEQUENCE [LARGE SCALE GENOMIC DNA]</scope>
    <source>
        <strain evidence="7">HR10_N</strain>
    </source>
</reference>
<evidence type="ECO:0000256" key="4">
    <source>
        <dbReference type="ARBA" id="ARBA00023128"/>
    </source>
</evidence>
<evidence type="ECO:0000256" key="2">
    <source>
        <dbReference type="ARBA" id="ARBA00009331"/>
    </source>
</evidence>
<dbReference type="AlphaFoldDB" id="A0AAN8S841"/>
<dbReference type="SUPFAM" id="SSF81419">
    <property type="entry name" value="Mitochondrial cytochrome c oxidase subunit VIIa"/>
    <property type="match status" value="1"/>
</dbReference>
<keyword evidence="5 6" id="KW-0472">Membrane</keyword>
<feature type="transmembrane region" description="Helical" evidence="6">
    <location>
        <begin position="59"/>
        <end position="83"/>
    </location>
</feature>
<dbReference type="GO" id="GO:0045277">
    <property type="term" value="C:respiratory chain complex IV"/>
    <property type="evidence" value="ECO:0007669"/>
    <property type="project" value="InterPro"/>
</dbReference>